<organism evidence="1 2">
    <name type="scientific">Falsibacillus albus</name>
    <dbReference type="NCBI Taxonomy" id="2478915"/>
    <lineage>
        <taxon>Bacteria</taxon>
        <taxon>Bacillati</taxon>
        <taxon>Bacillota</taxon>
        <taxon>Bacilli</taxon>
        <taxon>Bacillales</taxon>
        <taxon>Bacillaceae</taxon>
        <taxon>Falsibacillus</taxon>
    </lineage>
</organism>
<dbReference type="AlphaFoldDB" id="A0A3L7JV78"/>
<comment type="caution">
    <text evidence="1">The sequence shown here is derived from an EMBL/GenBank/DDBJ whole genome shotgun (WGS) entry which is preliminary data.</text>
</comment>
<protein>
    <submittedName>
        <fullName evidence="1">Uncharacterized protein</fullName>
    </submittedName>
</protein>
<proteinExistence type="predicted"/>
<accession>A0A3L7JV78</accession>
<evidence type="ECO:0000313" key="1">
    <source>
        <dbReference type="EMBL" id="RLQ92322.1"/>
    </source>
</evidence>
<dbReference type="Proteomes" id="UP000276770">
    <property type="component" value="Unassembled WGS sequence"/>
</dbReference>
<evidence type="ECO:0000313" key="2">
    <source>
        <dbReference type="Proteomes" id="UP000276770"/>
    </source>
</evidence>
<gene>
    <name evidence="1" type="ORF">D9X91_19820</name>
</gene>
<keyword evidence="2" id="KW-1185">Reference proteome</keyword>
<reference evidence="1 2" key="1">
    <citation type="submission" date="2018-10" db="EMBL/GenBank/DDBJ databases">
        <title>Falsibacillus sp. genome draft.</title>
        <authorList>
            <person name="Shi S."/>
        </authorList>
    </citation>
    <scope>NUCLEOTIDE SEQUENCE [LARGE SCALE GENOMIC DNA]</scope>
    <source>
        <strain evidence="1 2">GY 10110</strain>
    </source>
</reference>
<name>A0A3L7JV78_9BACI</name>
<sequence>MKRLFICLGLILLTQSGCSSPTMKQKIMKANSTHLIVNEHINTLWYFHLILEDSLKDQREHTLGMIDMYKLRNPLEYPAHYQESSSLTKTDTQRLIGLYKNLDKYLSQLKDRLSEDQPLNETEKESIKRMLGPVDEVQNMDIKNDLEYQQVDGLNDLIEDSLGDLDIKKG</sequence>
<dbReference type="EMBL" id="RCVZ01000019">
    <property type="protein sequence ID" value="RLQ92322.1"/>
    <property type="molecule type" value="Genomic_DNA"/>
</dbReference>